<dbReference type="GO" id="GO:0005886">
    <property type="term" value="C:plasma membrane"/>
    <property type="evidence" value="ECO:0007669"/>
    <property type="project" value="UniProtKB-SubCell"/>
</dbReference>
<feature type="compositionally biased region" description="Basic and acidic residues" evidence="7">
    <location>
        <begin position="159"/>
        <end position="170"/>
    </location>
</feature>
<feature type="domain" description="MacB-like periplasmic core" evidence="10">
    <location>
        <begin position="22"/>
        <end position="297"/>
    </location>
</feature>
<sequence>MKWKDRFRFVRQNMKKNRSRVFMTVLATAIGCSFLIVLASVGFGLQKSVVADITEGRLLTQIMVHGVKESEKSFRQIGDDEIGYMESQDHVKAVTRRYGVQQSAEFRIGELQGHGQAVVVDMPSEAKAGFELAEGRMPQQDFEIVIGFNFAESMLTPEERKQMEEQRQDNADAEEPAAVKGEKTVSDKAKSLIGKTMNVQVVQRFGEETKSFAVPVTIVGIGKAPSREWLQDRYVYIHERVMKQIESFTQTAYGAMTSKNPEDPAPESLGQPRIYNEVYVYADRVENVKSIVERLKTANYATYSIVDQLDQVNAVFLIMKIGLILVGTIAVLIASIGIYNTMTMAVTERTPDIGVMKAIGAHPRTIKSVFLIESAYIGIMGAAIGTAVAYAVSFAVNLALPQIVRGLLDSNPPEGLRFSDIPPALTLICVAISLLVAILSGVRPAVRATRVDVLKALRRDI</sequence>
<dbReference type="PANTHER" id="PTHR30572:SF4">
    <property type="entry name" value="ABC TRANSPORTER PERMEASE YTRF"/>
    <property type="match status" value="1"/>
</dbReference>
<dbReference type="Pfam" id="PF12704">
    <property type="entry name" value="MacB_PCD"/>
    <property type="match status" value="1"/>
</dbReference>
<dbReference type="Proteomes" id="UP000639396">
    <property type="component" value="Unassembled WGS sequence"/>
</dbReference>
<comment type="caution">
    <text evidence="11">The sequence shown here is derived from an EMBL/GenBank/DDBJ whole genome shotgun (WGS) entry which is preliminary data.</text>
</comment>
<reference evidence="11" key="1">
    <citation type="submission" date="2020-09" db="EMBL/GenBank/DDBJ databases">
        <title>A novel bacterium of genus Paenibacillus, isolated from South China Sea.</title>
        <authorList>
            <person name="Huang H."/>
            <person name="Mo K."/>
            <person name="Hu Y."/>
        </authorList>
    </citation>
    <scope>NUCLEOTIDE SEQUENCE</scope>
    <source>
        <strain evidence="11">IB182363</strain>
    </source>
</reference>
<evidence type="ECO:0000256" key="4">
    <source>
        <dbReference type="ARBA" id="ARBA00022989"/>
    </source>
</evidence>
<keyword evidence="2" id="KW-1003">Cell membrane</keyword>
<feature type="region of interest" description="Disordered" evidence="7">
    <location>
        <begin position="159"/>
        <end position="184"/>
    </location>
</feature>
<proteinExistence type="inferred from homology"/>
<dbReference type="PANTHER" id="PTHR30572">
    <property type="entry name" value="MEMBRANE COMPONENT OF TRANSPORTER-RELATED"/>
    <property type="match status" value="1"/>
</dbReference>
<evidence type="ECO:0000259" key="10">
    <source>
        <dbReference type="Pfam" id="PF12704"/>
    </source>
</evidence>
<comment type="similarity">
    <text evidence="6">Belongs to the ABC-4 integral membrane protein family.</text>
</comment>
<keyword evidence="4 8" id="KW-1133">Transmembrane helix</keyword>
<evidence type="ECO:0000256" key="3">
    <source>
        <dbReference type="ARBA" id="ARBA00022692"/>
    </source>
</evidence>
<evidence type="ECO:0000256" key="8">
    <source>
        <dbReference type="SAM" id="Phobius"/>
    </source>
</evidence>
<keyword evidence="5 8" id="KW-0472">Membrane</keyword>
<feature type="transmembrane region" description="Helical" evidence="8">
    <location>
        <begin position="421"/>
        <end position="442"/>
    </location>
</feature>
<evidence type="ECO:0000313" key="11">
    <source>
        <dbReference type="EMBL" id="MBD2863757.1"/>
    </source>
</evidence>
<evidence type="ECO:0000256" key="6">
    <source>
        <dbReference type="ARBA" id="ARBA00038076"/>
    </source>
</evidence>
<dbReference type="PROSITE" id="PS51257">
    <property type="entry name" value="PROKAR_LIPOPROTEIN"/>
    <property type="match status" value="1"/>
</dbReference>
<comment type="subcellular location">
    <subcellularLocation>
        <location evidence="1">Cell membrane</location>
        <topology evidence="1">Multi-pass membrane protein</topology>
    </subcellularLocation>
</comment>
<evidence type="ECO:0000259" key="9">
    <source>
        <dbReference type="Pfam" id="PF02687"/>
    </source>
</evidence>
<name>A0A927CBM9_9BACL</name>
<evidence type="ECO:0000256" key="7">
    <source>
        <dbReference type="SAM" id="MobiDB-lite"/>
    </source>
</evidence>
<evidence type="ECO:0000256" key="1">
    <source>
        <dbReference type="ARBA" id="ARBA00004651"/>
    </source>
</evidence>
<evidence type="ECO:0000256" key="5">
    <source>
        <dbReference type="ARBA" id="ARBA00023136"/>
    </source>
</evidence>
<organism evidence="11 12">
    <name type="scientific">Paenibacillus oceani</name>
    <dbReference type="NCBI Taxonomy" id="2772510"/>
    <lineage>
        <taxon>Bacteria</taxon>
        <taxon>Bacillati</taxon>
        <taxon>Bacillota</taxon>
        <taxon>Bacilli</taxon>
        <taxon>Bacillales</taxon>
        <taxon>Paenibacillaceae</taxon>
        <taxon>Paenibacillus</taxon>
    </lineage>
</organism>
<protein>
    <submittedName>
        <fullName evidence="11">ABC transporter permease</fullName>
    </submittedName>
</protein>
<dbReference type="AlphaFoldDB" id="A0A927CBM9"/>
<keyword evidence="12" id="KW-1185">Reference proteome</keyword>
<dbReference type="InterPro" id="IPR025857">
    <property type="entry name" value="MacB_PCD"/>
</dbReference>
<evidence type="ECO:0000256" key="2">
    <source>
        <dbReference type="ARBA" id="ARBA00022475"/>
    </source>
</evidence>
<evidence type="ECO:0000313" key="12">
    <source>
        <dbReference type="Proteomes" id="UP000639396"/>
    </source>
</evidence>
<feature type="domain" description="ABC3 transporter permease C-terminal" evidence="9">
    <location>
        <begin position="325"/>
        <end position="451"/>
    </location>
</feature>
<dbReference type="InterPro" id="IPR003838">
    <property type="entry name" value="ABC3_permease_C"/>
</dbReference>
<dbReference type="InterPro" id="IPR050250">
    <property type="entry name" value="Macrolide_Exporter_MacB"/>
</dbReference>
<feature type="transmembrane region" description="Helical" evidence="8">
    <location>
        <begin position="374"/>
        <end position="401"/>
    </location>
</feature>
<feature type="transmembrane region" description="Helical" evidence="8">
    <location>
        <begin position="21"/>
        <end position="45"/>
    </location>
</feature>
<feature type="transmembrane region" description="Helical" evidence="8">
    <location>
        <begin position="314"/>
        <end position="339"/>
    </location>
</feature>
<gene>
    <name evidence="11" type="ORF">IDH45_17325</name>
</gene>
<dbReference type="EMBL" id="JACXJA010000022">
    <property type="protein sequence ID" value="MBD2863757.1"/>
    <property type="molecule type" value="Genomic_DNA"/>
</dbReference>
<dbReference type="Pfam" id="PF02687">
    <property type="entry name" value="FtsX"/>
    <property type="match status" value="1"/>
</dbReference>
<dbReference type="GO" id="GO:0022857">
    <property type="term" value="F:transmembrane transporter activity"/>
    <property type="evidence" value="ECO:0007669"/>
    <property type="project" value="TreeGrafter"/>
</dbReference>
<accession>A0A927CBM9</accession>
<keyword evidence="3 8" id="KW-0812">Transmembrane</keyword>